<dbReference type="SUPFAM" id="SSF53649">
    <property type="entry name" value="Alkaline phosphatase-like"/>
    <property type="match status" value="1"/>
</dbReference>
<dbReference type="Proteomes" id="UP000630923">
    <property type="component" value="Unassembled WGS sequence"/>
</dbReference>
<evidence type="ECO:0000256" key="1">
    <source>
        <dbReference type="ARBA" id="ARBA00004651"/>
    </source>
</evidence>
<evidence type="ECO:0000259" key="7">
    <source>
        <dbReference type="Pfam" id="PF00884"/>
    </source>
</evidence>
<evidence type="ECO:0000256" key="2">
    <source>
        <dbReference type="ARBA" id="ARBA00022475"/>
    </source>
</evidence>
<evidence type="ECO:0000313" key="8">
    <source>
        <dbReference type="EMBL" id="GHF18366.1"/>
    </source>
</evidence>
<feature type="domain" description="Sulfatase N-terminal" evidence="7">
    <location>
        <begin position="264"/>
        <end position="504"/>
    </location>
</feature>
<dbReference type="AlphaFoldDB" id="A0A919AQF3"/>
<feature type="transmembrane region" description="Helical" evidence="6">
    <location>
        <begin position="142"/>
        <end position="164"/>
    </location>
</feature>
<dbReference type="CDD" id="cd16015">
    <property type="entry name" value="LTA_synthase"/>
    <property type="match status" value="1"/>
</dbReference>
<name>A0A919AQF3_9PROT</name>
<accession>A0A919AQF3</accession>
<organism evidence="8 9">
    <name type="scientific">Kordiimonas sediminis</name>
    <dbReference type="NCBI Taxonomy" id="1735581"/>
    <lineage>
        <taxon>Bacteria</taxon>
        <taxon>Pseudomonadati</taxon>
        <taxon>Pseudomonadota</taxon>
        <taxon>Alphaproteobacteria</taxon>
        <taxon>Kordiimonadales</taxon>
        <taxon>Kordiimonadaceae</taxon>
        <taxon>Kordiimonas</taxon>
    </lineage>
</organism>
<evidence type="ECO:0000313" key="9">
    <source>
        <dbReference type="Proteomes" id="UP000630923"/>
    </source>
</evidence>
<dbReference type="InterPro" id="IPR000917">
    <property type="entry name" value="Sulfatase_N"/>
</dbReference>
<dbReference type="PANTHER" id="PTHR47371">
    <property type="entry name" value="LIPOTEICHOIC ACID SYNTHASE"/>
    <property type="match status" value="1"/>
</dbReference>
<dbReference type="GO" id="GO:0005886">
    <property type="term" value="C:plasma membrane"/>
    <property type="evidence" value="ECO:0007669"/>
    <property type="project" value="UniProtKB-SubCell"/>
</dbReference>
<feature type="transmembrane region" description="Helical" evidence="6">
    <location>
        <begin position="185"/>
        <end position="204"/>
    </location>
</feature>
<feature type="transmembrane region" description="Helical" evidence="6">
    <location>
        <begin position="102"/>
        <end position="127"/>
    </location>
</feature>
<evidence type="ECO:0000256" key="4">
    <source>
        <dbReference type="ARBA" id="ARBA00022989"/>
    </source>
</evidence>
<evidence type="ECO:0000256" key="5">
    <source>
        <dbReference type="ARBA" id="ARBA00023136"/>
    </source>
</evidence>
<dbReference type="Gene3D" id="3.40.720.10">
    <property type="entry name" value="Alkaline Phosphatase, subunit A"/>
    <property type="match status" value="1"/>
</dbReference>
<comment type="caution">
    <text evidence="8">The sequence shown here is derived from an EMBL/GenBank/DDBJ whole genome shotgun (WGS) entry which is preliminary data.</text>
</comment>
<feature type="transmembrane region" description="Helical" evidence="6">
    <location>
        <begin position="40"/>
        <end position="72"/>
    </location>
</feature>
<keyword evidence="5 6" id="KW-0472">Membrane</keyword>
<comment type="subcellular location">
    <subcellularLocation>
        <location evidence="1">Cell membrane</location>
        <topology evidence="1">Multi-pass membrane protein</topology>
    </subcellularLocation>
</comment>
<reference evidence="8" key="1">
    <citation type="journal article" date="2014" name="Int. J. Syst. Evol. Microbiol.">
        <title>Complete genome sequence of Corynebacterium casei LMG S-19264T (=DSM 44701T), isolated from a smear-ripened cheese.</title>
        <authorList>
            <consortium name="US DOE Joint Genome Institute (JGI-PGF)"/>
            <person name="Walter F."/>
            <person name="Albersmeier A."/>
            <person name="Kalinowski J."/>
            <person name="Ruckert C."/>
        </authorList>
    </citation>
    <scope>NUCLEOTIDE SEQUENCE</scope>
    <source>
        <strain evidence="8">KCTC 42590</strain>
    </source>
</reference>
<dbReference type="RefSeq" id="WP_191250648.1">
    <property type="nucleotide sequence ID" value="NZ_BNCI01000001.1"/>
</dbReference>
<evidence type="ECO:0000256" key="6">
    <source>
        <dbReference type="SAM" id="Phobius"/>
    </source>
</evidence>
<proteinExistence type="predicted"/>
<dbReference type="InterPro" id="IPR017850">
    <property type="entry name" value="Alkaline_phosphatase_core_sf"/>
</dbReference>
<protein>
    <submittedName>
        <fullName evidence="8">Capsular polysaccharide biosynthesis protein</fullName>
    </submittedName>
</protein>
<dbReference type="Pfam" id="PF00884">
    <property type="entry name" value="Sulfatase"/>
    <property type="match status" value="1"/>
</dbReference>
<dbReference type="InterPro" id="IPR050448">
    <property type="entry name" value="OpgB/LTA_synthase_biosynth"/>
</dbReference>
<dbReference type="PANTHER" id="PTHR47371:SF3">
    <property type="entry name" value="PHOSPHOGLYCEROL TRANSFERASE I"/>
    <property type="match status" value="1"/>
</dbReference>
<gene>
    <name evidence="8" type="primary">wcbQ</name>
    <name evidence="8" type="ORF">GCM10017044_11110</name>
</gene>
<keyword evidence="2" id="KW-1003">Cell membrane</keyword>
<keyword evidence="4 6" id="KW-1133">Transmembrane helix</keyword>
<evidence type="ECO:0000256" key="3">
    <source>
        <dbReference type="ARBA" id="ARBA00022692"/>
    </source>
</evidence>
<sequence length="521" mass="58521">MIAAIFIFLILFPFLQEPFIRTSYGDCTRSRAFYILTPLVSVALYTIFALITSLPLLSLALYLLIFTGFAAISNTKERVLKMPFVLHDFENLRHLRIYPEFYIAYVGSPILIFLSLLFAGLVIAAYMLETPYAAMQSSIPPVALWGLGIGALWVSVKVGRNALLRWMQNKTPEMFDLTLDPCRDVARHGMYGALFLYGLCWFIPHKKLPAPKEQDEDVLPASSQYENNGQKLADLIAIQGESFFDLNRYFSTDHVGSGESWETLNRLAAAGVHIEAVDVPAWGAYTMQTEFSFLTGCPIKTLGVDFLNPYIRTASTPVQSIAHKLKAMGYKTVCIHPAKKEFYRRDTVIPNLGFDEFIDLQEISDPQYFGPYVSDACLTDTIEQVISGLRQNSDQPIFIFAISIESHGPWLAGRLAEHIDEAAAMQATPSDDQEFSLYQVHMDNLMGMFDRLSIQSSHTDRPRLVAMYGDHMPALGPAFDRAGFSDIATNYLVWHSDKPVDGVSRMDITAFGDFLLKTLRT</sequence>
<keyword evidence="3 6" id="KW-0812">Transmembrane</keyword>
<dbReference type="EMBL" id="BNCI01000001">
    <property type="protein sequence ID" value="GHF18366.1"/>
    <property type="molecule type" value="Genomic_DNA"/>
</dbReference>
<reference evidence="8" key="2">
    <citation type="submission" date="2020-09" db="EMBL/GenBank/DDBJ databases">
        <authorList>
            <person name="Sun Q."/>
            <person name="Kim S."/>
        </authorList>
    </citation>
    <scope>NUCLEOTIDE SEQUENCE</scope>
    <source>
        <strain evidence="8">KCTC 42590</strain>
    </source>
</reference>
<keyword evidence="9" id="KW-1185">Reference proteome</keyword>